<reference evidence="10 11" key="2">
    <citation type="submission" date="2020-03" db="EMBL/GenBank/DDBJ databases">
        <title>Devosia chinhatensis sp. nov., isolated from a hexachlorocyclohexane (HCH) dump site in India.</title>
        <authorList>
            <person name="Kumar M."/>
            <person name="Lal R."/>
        </authorList>
    </citation>
    <scope>NUCLEOTIDE SEQUENCE [LARGE SCALE GENOMIC DNA]</scope>
    <source>
        <strain evidence="10 11">H239</strain>
    </source>
</reference>
<keyword evidence="4" id="KW-0997">Cell inner membrane</keyword>
<keyword evidence="7 8" id="KW-0472">Membrane</keyword>
<evidence type="ECO:0000256" key="1">
    <source>
        <dbReference type="ARBA" id="ARBA00004429"/>
    </source>
</evidence>
<keyword evidence="6 8" id="KW-1133">Transmembrane helix</keyword>
<keyword evidence="5 8" id="KW-0812">Transmembrane</keyword>
<evidence type="ECO:0000313" key="10">
    <source>
        <dbReference type="EMBL" id="NGP17988.1"/>
    </source>
</evidence>
<feature type="transmembrane region" description="Helical" evidence="8">
    <location>
        <begin position="20"/>
        <end position="37"/>
    </location>
</feature>
<keyword evidence="2" id="KW-0813">Transport</keyword>
<accession>A0A6M1SLD1</accession>
<feature type="transmembrane region" description="Helical" evidence="8">
    <location>
        <begin position="368"/>
        <end position="388"/>
    </location>
</feature>
<dbReference type="InterPro" id="IPR026032">
    <property type="entry name" value="HcaT-like"/>
</dbReference>
<dbReference type="EMBL" id="JAALFG010000002">
    <property type="protein sequence ID" value="NGP17988.1"/>
    <property type="molecule type" value="Genomic_DNA"/>
</dbReference>
<dbReference type="Proteomes" id="UP000474802">
    <property type="component" value="Unassembled WGS sequence"/>
</dbReference>
<evidence type="ECO:0000256" key="2">
    <source>
        <dbReference type="ARBA" id="ARBA00022448"/>
    </source>
</evidence>
<dbReference type="NCBIfam" id="NF037955">
    <property type="entry name" value="mfs"/>
    <property type="match status" value="1"/>
</dbReference>
<dbReference type="GO" id="GO:0030395">
    <property type="term" value="F:lactose binding"/>
    <property type="evidence" value="ECO:0007669"/>
    <property type="project" value="TreeGrafter"/>
</dbReference>
<sequence length="397" mass="42738">MPSAVSRLDSPELRASIYQFMVYVPGGVSSVFLGIWLSQHGIPADQIGLINALPTLCLLLLNIAVGRIADKLDDWRTALIYISLASALAPLPLYFVSEFWGILLVWALCSTTNGLVPPVIDAATVRMTRRNGTDFGVIRAWATVGYVFAAGGLGLLLNMMGSGVFITLYVVTVVIRAALAFLLPRFRAPTQKVTLADAAVTPAAPSRLKDSLQLWFILPLLAFALVNSSNSLIGGFAALVWFENGIPSYFLGPLLGIAAAAEAVLMFAWRRFGGRVSARNMILVAALAGLVRFTIMAFNPPVEVLFFTQLLHAFSFGMGYFGVVHFIANWTNEANAAEAQGFANMLSMGAAMLALSIFGVLVEFFGTYAFFYSTATALMAVGCVLWSLKLRPAKALI</sequence>
<feature type="transmembrane region" description="Helical" evidence="8">
    <location>
        <begin position="49"/>
        <end position="66"/>
    </location>
</feature>
<dbReference type="InterPro" id="IPR036259">
    <property type="entry name" value="MFS_trans_sf"/>
</dbReference>
<dbReference type="GO" id="GO:0005886">
    <property type="term" value="C:plasma membrane"/>
    <property type="evidence" value="ECO:0007669"/>
    <property type="project" value="UniProtKB-SubCell"/>
</dbReference>
<feature type="transmembrane region" description="Helical" evidence="8">
    <location>
        <begin position="310"/>
        <end position="330"/>
    </location>
</feature>
<dbReference type="PANTHER" id="PTHR23522:SF10">
    <property type="entry name" value="3-PHENYLPROPIONIC ACID TRANSPORTER-RELATED"/>
    <property type="match status" value="1"/>
</dbReference>
<evidence type="ECO:0000256" key="8">
    <source>
        <dbReference type="SAM" id="Phobius"/>
    </source>
</evidence>
<evidence type="ECO:0000256" key="5">
    <source>
        <dbReference type="ARBA" id="ARBA00022692"/>
    </source>
</evidence>
<feature type="transmembrane region" description="Helical" evidence="8">
    <location>
        <begin position="163"/>
        <end position="183"/>
    </location>
</feature>
<dbReference type="InterPro" id="IPR024989">
    <property type="entry name" value="MFS_assoc_dom"/>
</dbReference>
<evidence type="ECO:0000313" key="11">
    <source>
        <dbReference type="Proteomes" id="UP000474802"/>
    </source>
</evidence>
<organism evidence="10 11">
    <name type="scientific">Devosia aurantiaca</name>
    <dbReference type="NCBI Taxonomy" id="2714858"/>
    <lineage>
        <taxon>Bacteria</taxon>
        <taxon>Pseudomonadati</taxon>
        <taxon>Pseudomonadota</taxon>
        <taxon>Alphaproteobacteria</taxon>
        <taxon>Hyphomicrobiales</taxon>
        <taxon>Devosiaceae</taxon>
        <taxon>Devosia</taxon>
    </lineage>
</organism>
<feature type="transmembrane region" description="Helical" evidence="8">
    <location>
        <begin position="78"/>
        <end position="97"/>
    </location>
</feature>
<feature type="transmembrane region" description="Helical" evidence="8">
    <location>
        <begin position="214"/>
        <end position="242"/>
    </location>
</feature>
<evidence type="ECO:0000256" key="6">
    <source>
        <dbReference type="ARBA" id="ARBA00022989"/>
    </source>
</evidence>
<dbReference type="GO" id="GO:0015528">
    <property type="term" value="F:lactose:proton symporter activity"/>
    <property type="evidence" value="ECO:0007669"/>
    <property type="project" value="TreeGrafter"/>
</dbReference>
<feature type="transmembrane region" description="Helical" evidence="8">
    <location>
        <begin position="342"/>
        <end position="362"/>
    </location>
</feature>
<feature type="transmembrane region" description="Helical" evidence="8">
    <location>
        <begin position="103"/>
        <end position="125"/>
    </location>
</feature>
<protein>
    <submittedName>
        <fullName evidence="10">MFS transporter</fullName>
    </submittedName>
</protein>
<feature type="domain" description="Major facilitator superfamily associated" evidence="9">
    <location>
        <begin position="16"/>
        <end position="371"/>
    </location>
</feature>
<feature type="transmembrane region" description="Helical" evidence="8">
    <location>
        <begin position="281"/>
        <end position="298"/>
    </location>
</feature>
<name>A0A6M1SLD1_9HYPH</name>
<evidence type="ECO:0000256" key="3">
    <source>
        <dbReference type="ARBA" id="ARBA00022475"/>
    </source>
</evidence>
<dbReference type="PIRSF" id="PIRSF004925">
    <property type="entry name" value="HcaT"/>
    <property type="match status" value="1"/>
</dbReference>
<dbReference type="PANTHER" id="PTHR23522">
    <property type="entry name" value="BLL5896 PROTEIN"/>
    <property type="match status" value="1"/>
</dbReference>
<proteinExistence type="predicted"/>
<dbReference type="RefSeq" id="WP_164534230.1">
    <property type="nucleotide sequence ID" value="NZ_JAALFG010000002.1"/>
</dbReference>
<feature type="transmembrane region" description="Helical" evidence="8">
    <location>
        <begin position="137"/>
        <end position="157"/>
    </location>
</feature>
<reference evidence="10 11" key="1">
    <citation type="submission" date="2020-02" db="EMBL/GenBank/DDBJ databases">
        <authorList>
            <person name="Khan S.A."/>
            <person name="Jeon C.O."/>
            <person name="Chun B.H."/>
        </authorList>
    </citation>
    <scope>NUCLEOTIDE SEQUENCE [LARGE SCALE GENOMIC DNA]</scope>
    <source>
        <strain evidence="10 11">H239</strain>
    </source>
</reference>
<dbReference type="Gene3D" id="1.20.1250.20">
    <property type="entry name" value="MFS general substrate transporter like domains"/>
    <property type="match status" value="2"/>
</dbReference>
<dbReference type="AlphaFoldDB" id="A0A6M1SLD1"/>
<evidence type="ECO:0000259" key="9">
    <source>
        <dbReference type="Pfam" id="PF12832"/>
    </source>
</evidence>
<comment type="subcellular location">
    <subcellularLocation>
        <location evidence="1">Cell inner membrane</location>
        <topology evidence="1">Multi-pass membrane protein</topology>
    </subcellularLocation>
</comment>
<evidence type="ECO:0000256" key="4">
    <source>
        <dbReference type="ARBA" id="ARBA00022519"/>
    </source>
</evidence>
<keyword evidence="11" id="KW-1185">Reference proteome</keyword>
<evidence type="ECO:0000256" key="7">
    <source>
        <dbReference type="ARBA" id="ARBA00023136"/>
    </source>
</evidence>
<comment type="caution">
    <text evidence="10">The sequence shown here is derived from an EMBL/GenBank/DDBJ whole genome shotgun (WGS) entry which is preliminary data.</text>
</comment>
<dbReference type="Pfam" id="PF12832">
    <property type="entry name" value="MFS_1_like"/>
    <property type="match status" value="1"/>
</dbReference>
<feature type="transmembrane region" description="Helical" evidence="8">
    <location>
        <begin position="248"/>
        <end position="269"/>
    </location>
</feature>
<keyword evidence="3" id="KW-1003">Cell membrane</keyword>
<gene>
    <name evidence="10" type="ORF">G5575_10255</name>
</gene>
<dbReference type="SUPFAM" id="SSF103473">
    <property type="entry name" value="MFS general substrate transporter"/>
    <property type="match status" value="1"/>
</dbReference>